<dbReference type="GO" id="GO:0032259">
    <property type="term" value="P:methylation"/>
    <property type="evidence" value="ECO:0007669"/>
    <property type="project" value="UniProtKB-KW"/>
</dbReference>
<gene>
    <name evidence="2" type="ORF">H8S57_15655</name>
</gene>
<dbReference type="InterPro" id="IPR013216">
    <property type="entry name" value="Methyltransf_11"/>
</dbReference>
<organism evidence="2 3">
    <name type="scientific">Lawsonibacter hominis</name>
    <dbReference type="NCBI Taxonomy" id="2763053"/>
    <lineage>
        <taxon>Bacteria</taxon>
        <taxon>Bacillati</taxon>
        <taxon>Bacillota</taxon>
        <taxon>Clostridia</taxon>
        <taxon>Eubacteriales</taxon>
        <taxon>Oscillospiraceae</taxon>
        <taxon>Lawsonibacter</taxon>
    </lineage>
</organism>
<dbReference type="GO" id="GO:0008757">
    <property type="term" value="F:S-adenosylmethionine-dependent methyltransferase activity"/>
    <property type="evidence" value="ECO:0007669"/>
    <property type="project" value="InterPro"/>
</dbReference>
<protein>
    <submittedName>
        <fullName evidence="2">Methyltransferase domain-containing protein</fullName>
    </submittedName>
</protein>
<proteinExistence type="predicted"/>
<dbReference type="InterPro" id="IPR052939">
    <property type="entry name" value="23S_rRNA_MeTrnsfrase_RlmA"/>
</dbReference>
<evidence type="ECO:0000313" key="3">
    <source>
        <dbReference type="Proteomes" id="UP000661435"/>
    </source>
</evidence>
<accession>A0A8J6JHY0</accession>
<keyword evidence="2" id="KW-0808">Transferase</keyword>
<dbReference type="SUPFAM" id="SSF53335">
    <property type="entry name" value="S-adenosyl-L-methionine-dependent methyltransferases"/>
    <property type="match status" value="1"/>
</dbReference>
<feature type="domain" description="Methyltransferase type 11" evidence="1">
    <location>
        <begin position="63"/>
        <end position="149"/>
    </location>
</feature>
<dbReference type="Gene3D" id="3.40.50.150">
    <property type="entry name" value="Vaccinia Virus protein VP39"/>
    <property type="match status" value="1"/>
</dbReference>
<keyword evidence="2" id="KW-0489">Methyltransferase</keyword>
<name>A0A8J6JHY0_9FIRM</name>
<evidence type="ECO:0000259" key="1">
    <source>
        <dbReference type="Pfam" id="PF08241"/>
    </source>
</evidence>
<dbReference type="PANTHER" id="PTHR43460:SF1">
    <property type="entry name" value="METHYLTRANSFERASE TYPE 11 DOMAIN-CONTAINING PROTEIN"/>
    <property type="match status" value="1"/>
</dbReference>
<dbReference type="PANTHER" id="PTHR43460">
    <property type="entry name" value="METHYLTRANSFERASE"/>
    <property type="match status" value="1"/>
</dbReference>
<keyword evidence="3" id="KW-1185">Reference proteome</keyword>
<comment type="caution">
    <text evidence="2">The sequence shown here is derived from an EMBL/GenBank/DDBJ whole genome shotgun (WGS) entry which is preliminary data.</text>
</comment>
<dbReference type="AlphaFoldDB" id="A0A8J6JHY0"/>
<dbReference type="EMBL" id="JACOPP010000039">
    <property type="protein sequence ID" value="MBC5735145.1"/>
    <property type="molecule type" value="Genomic_DNA"/>
</dbReference>
<evidence type="ECO:0000313" key="2">
    <source>
        <dbReference type="EMBL" id="MBC5735145.1"/>
    </source>
</evidence>
<reference evidence="2" key="1">
    <citation type="submission" date="2020-08" db="EMBL/GenBank/DDBJ databases">
        <title>Genome public.</title>
        <authorList>
            <person name="Liu C."/>
            <person name="Sun Q."/>
        </authorList>
    </citation>
    <scope>NUCLEOTIDE SEQUENCE</scope>
    <source>
        <strain evidence="2">NSJ-51</strain>
    </source>
</reference>
<dbReference type="CDD" id="cd02440">
    <property type="entry name" value="AdoMet_MTases"/>
    <property type="match status" value="1"/>
</dbReference>
<dbReference type="Proteomes" id="UP000661435">
    <property type="component" value="Unassembled WGS sequence"/>
</dbReference>
<sequence length="261" mass="30215">MQIGVVIVNEIELISFWQKEESVAHIHGWDFSHIDGRYTEETDLPWDYQSIILHYLKPEMKLLDVDTGGGEFLLSLHHPHTNTSATEAYPPNIQLCRETLLPLGIDFRAGDGKDILPFDDAEFDIVINRHGDFNAQEIYRVLKAGGIFITEQVGAENDRELVELLLGKVELPFPEQYLEKVRKQFRNAGFDILDERECFRPIKFFDVGALVWFARIIEWEFPNFSVDTCKDRLLNAQRVLERKGCIEGLIHRFLLVAEKVK</sequence>
<dbReference type="Pfam" id="PF08241">
    <property type="entry name" value="Methyltransf_11"/>
    <property type="match status" value="1"/>
</dbReference>
<dbReference type="InterPro" id="IPR029063">
    <property type="entry name" value="SAM-dependent_MTases_sf"/>
</dbReference>